<dbReference type="PANTHER" id="PTHR34385">
    <property type="entry name" value="D-ALANYL-D-ALANINE CARBOXYPEPTIDASE"/>
    <property type="match status" value="1"/>
</dbReference>
<dbReference type="Pfam" id="PF02557">
    <property type="entry name" value="VanY"/>
    <property type="match status" value="1"/>
</dbReference>
<proteinExistence type="predicted"/>
<dbReference type="Proteomes" id="UP000255295">
    <property type="component" value="Unassembled WGS sequence"/>
</dbReference>
<reference evidence="2 4" key="1">
    <citation type="submission" date="2017-03" db="EMBL/GenBank/DDBJ databases">
        <title>The whole genome sequencing and assembly of Lysinibacillus sphaericus DSM 28T strain.</title>
        <authorList>
            <person name="Lee Y.-J."/>
            <person name="Yi H."/>
            <person name="Bahn Y.-S."/>
            <person name="Kim J.F."/>
            <person name="Lee D.-W."/>
        </authorList>
    </citation>
    <scope>NUCLEOTIDE SEQUENCE [LARGE SCALE GENOMIC DNA]</scope>
    <source>
        <strain evidence="2 4">DSM 28</strain>
    </source>
</reference>
<sequence length="292" mass="33123">MKKWGFLIFVICLGVTVFKIAPFFQDEKGEKAYSENGVVEDKLVSGNIKKVEIPVEQIYQGNLLLVNSNYPVHNKSIKSDSINLYARDELVKGYRLFNSEIYLSEDIASKFSDMVLDAGKDGVSSFLITSGFRGFDEQTKLYEEMGSNRALPAGYSEHNLGLSLDVGSTQGKMEVAPEGEWIAENAWKYGFTLRYPEGKTDITGIMNEPWHIRYVGLPHSVIMKEKNFVLEEYLDYLKEEKYISPTINGQKYEVFYYPVTENTTINVPANLRYEVSGNNMDGVIVTVYPDNV</sequence>
<dbReference type="EMBL" id="CP019980">
    <property type="protein sequence ID" value="AVK97534.1"/>
    <property type="molecule type" value="Genomic_DNA"/>
</dbReference>
<dbReference type="InterPro" id="IPR009045">
    <property type="entry name" value="Zn_M74/Hedgehog-like"/>
</dbReference>
<keyword evidence="2" id="KW-0378">Hydrolase</keyword>
<dbReference type="GO" id="GO:0004180">
    <property type="term" value="F:carboxypeptidase activity"/>
    <property type="evidence" value="ECO:0007669"/>
    <property type="project" value="UniProtKB-KW"/>
</dbReference>
<dbReference type="Gene3D" id="3.30.200.180">
    <property type="match status" value="1"/>
</dbReference>
<dbReference type="InterPro" id="IPR003709">
    <property type="entry name" value="VanY-like_core_dom"/>
</dbReference>
<evidence type="ECO:0000313" key="4">
    <source>
        <dbReference type="Proteomes" id="UP000238825"/>
    </source>
</evidence>
<keyword evidence="2" id="KW-0645">Protease</keyword>
<dbReference type="AlphaFoldDB" id="A0A2S0K2N1"/>
<dbReference type="Proteomes" id="UP000238825">
    <property type="component" value="Chromosome"/>
</dbReference>
<evidence type="ECO:0000313" key="3">
    <source>
        <dbReference type="EMBL" id="SUV16555.1"/>
    </source>
</evidence>
<evidence type="ECO:0000313" key="5">
    <source>
        <dbReference type="Proteomes" id="UP000255295"/>
    </source>
</evidence>
<keyword evidence="2" id="KW-0121">Carboxypeptidase</keyword>
<protein>
    <submittedName>
        <fullName evidence="3">D-alanyl-D-alanine carboxypeptidase</fullName>
    </submittedName>
    <submittedName>
        <fullName evidence="2">VanY-A/VanY-F/VanY-M family D-Ala-D-Ala carboxypeptidase</fullName>
    </submittedName>
</protein>
<evidence type="ECO:0000259" key="1">
    <source>
        <dbReference type="Pfam" id="PF02557"/>
    </source>
</evidence>
<organism evidence="2 4">
    <name type="scientific">Lysinibacillus sphaericus</name>
    <name type="common">Bacillus sphaericus</name>
    <dbReference type="NCBI Taxonomy" id="1421"/>
    <lineage>
        <taxon>Bacteria</taxon>
        <taxon>Bacillati</taxon>
        <taxon>Bacillota</taxon>
        <taxon>Bacilli</taxon>
        <taxon>Bacillales</taxon>
        <taxon>Bacillaceae</taxon>
        <taxon>Lysinibacillus</taxon>
    </lineage>
</organism>
<dbReference type="PANTHER" id="PTHR34385:SF1">
    <property type="entry name" value="PEPTIDOGLYCAN L-ALANYL-D-GLUTAMATE ENDOPEPTIDASE CWLK"/>
    <property type="match status" value="1"/>
</dbReference>
<dbReference type="NCBIfam" id="NF000472">
    <property type="entry name" value="vanY_AFMPt"/>
    <property type="match status" value="1"/>
</dbReference>
<dbReference type="GO" id="GO:0006508">
    <property type="term" value="P:proteolysis"/>
    <property type="evidence" value="ECO:0007669"/>
    <property type="project" value="InterPro"/>
</dbReference>
<dbReference type="InterPro" id="IPR058193">
    <property type="entry name" value="VanY/YodJ_core_dom"/>
</dbReference>
<dbReference type="SUPFAM" id="SSF55166">
    <property type="entry name" value="Hedgehog/DD-peptidase"/>
    <property type="match status" value="1"/>
</dbReference>
<name>A0A2S0K2N1_LYSSH</name>
<feature type="domain" description="D-alanyl-D-alanine carboxypeptidase-like core" evidence="1">
    <location>
        <begin position="101"/>
        <end position="216"/>
    </location>
</feature>
<dbReference type="EMBL" id="UFSZ01000001">
    <property type="protein sequence ID" value="SUV16555.1"/>
    <property type="molecule type" value="Genomic_DNA"/>
</dbReference>
<evidence type="ECO:0000313" key="2">
    <source>
        <dbReference type="EMBL" id="AVK97534.1"/>
    </source>
</evidence>
<reference evidence="3 5" key="2">
    <citation type="submission" date="2018-06" db="EMBL/GenBank/DDBJ databases">
        <authorList>
            <consortium name="Pathogen Informatics"/>
            <person name="Doyle S."/>
        </authorList>
    </citation>
    <scope>NUCLEOTIDE SEQUENCE [LARGE SCALE GENOMIC DNA]</scope>
    <source>
        <strain evidence="3 5">NCTC10338</strain>
    </source>
</reference>
<dbReference type="Gene3D" id="3.30.1380.10">
    <property type="match status" value="1"/>
</dbReference>
<dbReference type="CDD" id="cd14852">
    <property type="entry name" value="LD-carboxypeptidase"/>
    <property type="match status" value="1"/>
</dbReference>
<gene>
    <name evidence="2" type="ORF">LS41612_15265</name>
    <name evidence="3" type="ORF">NCTC10338_01635</name>
</gene>
<accession>A0A2S0K2N1</accession>
<dbReference type="InterPro" id="IPR052179">
    <property type="entry name" value="DD-CPase-like"/>
</dbReference>